<reference evidence="2 3" key="1">
    <citation type="submission" date="2024-01" db="EMBL/GenBank/DDBJ databases">
        <title>Seven novel Bacillus-like species.</title>
        <authorList>
            <person name="Liu G."/>
        </authorList>
    </citation>
    <scope>NUCLEOTIDE SEQUENCE [LARGE SCALE GENOMIC DNA]</scope>
    <source>
        <strain evidence="2 3">FJAT-51614</strain>
    </source>
</reference>
<feature type="domain" description="Glyoxalase/fosfomycin resistance/dioxygenase" evidence="1">
    <location>
        <begin position="20"/>
        <end position="106"/>
    </location>
</feature>
<gene>
    <name evidence="2" type="ORF">WAX74_02250</name>
</gene>
<dbReference type="Gene3D" id="3.10.180.10">
    <property type="entry name" value="2,3-Dihydroxybiphenyl 1,2-Dioxygenase, domain 1"/>
    <property type="match status" value="1"/>
</dbReference>
<keyword evidence="3" id="KW-1185">Reference proteome</keyword>
<protein>
    <submittedName>
        <fullName evidence="2">VOC family protein</fullName>
    </submittedName>
</protein>
<dbReference type="Proteomes" id="UP001364890">
    <property type="component" value="Unassembled WGS sequence"/>
</dbReference>
<accession>A0ABU8F346</accession>
<dbReference type="EMBL" id="JBAWSY010000001">
    <property type="protein sequence ID" value="MEI4768476.1"/>
    <property type="molecule type" value="Genomic_DNA"/>
</dbReference>
<proteinExistence type="predicted"/>
<dbReference type="CDD" id="cd06587">
    <property type="entry name" value="VOC"/>
    <property type="match status" value="1"/>
</dbReference>
<dbReference type="InterPro" id="IPR029068">
    <property type="entry name" value="Glyas_Bleomycin-R_OHBP_Dase"/>
</dbReference>
<evidence type="ECO:0000313" key="2">
    <source>
        <dbReference type="EMBL" id="MEI4768476.1"/>
    </source>
</evidence>
<evidence type="ECO:0000313" key="3">
    <source>
        <dbReference type="Proteomes" id="UP001364890"/>
    </source>
</evidence>
<dbReference type="Pfam" id="PF00903">
    <property type="entry name" value="Glyoxalase"/>
    <property type="match status" value="1"/>
</dbReference>
<organism evidence="2 3">
    <name type="scientific">Psychrobacillus mangrovi</name>
    <dbReference type="NCBI Taxonomy" id="3117745"/>
    <lineage>
        <taxon>Bacteria</taxon>
        <taxon>Bacillati</taxon>
        <taxon>Bacillota</taxon>
        <taxon>Bacilli</taxon>
        <taxon>Bacillales</taxon>
        <taxon>Bacillaceae</taxon>
        <taxon>Psychrobacillus</taxon>
    </lineage>
</organism>
<evidence type="ECO:0000259" key="1">
    <source>
        <dbReference type="Pfam" id="PF00903"/>
    </source>
</evidence>
<dbReference type="InterPro" id="IPR004360">
    <property type="entry name" value="Glyas_Fos-R_dOase_dom"/>
</dbReference>
<sequence length="128" mass="14944">MTKTFSKSNAINGKVVIWHFVEDLLSAVEWYSDLLGMKPTSNIDVAYFFSINQLTKLAISNRYKANEKNELPKSSTLDLQSDDIFETYRIFKEKGVQVEEIQNPVFNYYEFYLSDLENNIIRVHGFVK</sequence>
<comment type="caution">
    <text evidence="2">The sequence shown here is derived from an EMBL/GenBank/DDBJ whole genome shotgun (WGS) entry which is preliminary data.</text>
</comment>
<dbReference type="RefSeq" id="WP_336496025.1">
    <property type="nucleotide sequence ID" value="NZ_JBAWSY010000001.1"/>
</dbReference>
<dbReference type="SUPFAM" id="SSF54593">
    <property type="entry name" value="Glyoxalase/Bleomycin resistance protein/Dihydroxybiphenyl dioxygenase"/>
    <property type="match status" value="1"/>
</dbReference>
<name>A0ABU8F346_9BACI</name>